<dbReference type="Proteomes" id="UP000007800">
    <property type="component" value="Unassembled WGS sequence"/>
</dbReference>
<proteinExistence type="predicted"/>
<evidence type="ECO:0000256" key="7">
    <source>
        <dbReference type="SAM" id="MobiDB-lite"/>
    </source>
</evidence>
<feature type="compositionally biased region" description="Low complexity" evidence="7">
    <location>
        <begin position="562"/>
        <end position="572"/>
    </location>
</feature>
<feature type="compositionally biased region" description="Basic and acidic residues" evidence="7">
    <location>
        <begin position="544"/>
        <end position="554"/>
    </location>
</feature>
<dbReference type="OrthoDB" id="18431at2759"/>
<dbReference type="GO" id="GO:0005085">
    <property type="term" value="F:guanyl-nucleotide exchange factor activity"/>
    <property type="evidence" value="ECO:0007669"/>
    <property type="project" value="InterPro"/>
</dbReference>
<evidence type="ECO:0000256" key="2">
    <source>
        <dbReference type="ARBA" id="ARBA00004496"/>
    </source>
</evidence>
<evidence type="ECO:0000256" key="4">
    <source>
        <dbReference type="ARBA" id="ARBA00022490"/>
    </source>
</evidence>
<dbReference type="SMART" id="SM00222">
    <property type="entry name" value="Sec7"/>
    <property type="match status" value="1"/>
</dbReference>
<dbReference type="Pfam" id="PF09324">
    <property type="entry name" value="Sec7-like_HDS"/>
    <property type="match status" value="1"/>
</dbReference>
<organism evidence="10">
    <name type="scientific">Perkinsus marinus (strain ATCC 50983 / TXsc)</name>
    <dbReference type="NCBI Taxonomy" id="423536"/>
    <lineage>
        <taxon>Eukaryota</taxon>
        <taxon>Sar</taxon>
        <taxon>Alveolata</taxon>
        <taxon>Perkinsozoa</taxon>
        <taxon>Perkinsea</taxon>
        <taxon>Perkinsida</taxon>
        <taxon>Perkinsidae</taxon>
        <taxon>Perkinsus</taxon>
    </lineage>
</organism>
<evidence type="ECO:0000256" key="1">
    <source>
        <dbReference type="ARBA" id="ARBA00004370"/>
    </source>
</evidence>
<feature type="region of interest" description="Disordered" evidence="7">
    <location>
        <begin position="205"/>
        <end position="225"/>
    </location>
</feature>
<dbReference type="Gene3D" id="1.10.220.20">
    <property type="match status" value="1"/>
</dbReference>
<dbReference type="RefSeq" id="XP_002785592.1">
    <property type="nucleotide sequence ID" value="XM_002785546.1"/>
</dbReference>
<dbReference type="InterPro" id="IPR000904">
    <property type="entry name" value="Sec7_dom"/>
</dbReference>
<keyword evidence="6" id="KW-0472">Membrane</keyword>
<name>C5KDT5_PERM5</name>
<dbReference type="PANTHER" id="PTHR10663:SF375">
    <property type="entry name" value="LD29171P"/>
    <property type="match status" value="1"/>
</dbReference>
<evidence type="ECO:0000256" key="3">
    <source>
        <dbReference type="ARBA" id="ARBA00022448"/>
    </source>
</evidence>
<dbReference type="GO" id="GO:0015031">
    <property type="term" value="P:protein transport"/>
    <property type="evidence" value="ECO:0007669"/>
    <property type="project" value="UniProtKB-KW"/>
</dbReference>
<gene>
    <name evidence="9" type="ORF">Pmar_PMAR022338</name>
</gene>
<dbReference type="Pfam" id="PF01369">
    <property type="entry name" value="Sec7"/>
    <property type="match status" value="1"/>
</dbReference>
<feature type="compositionally biased region" description="Basic and acidic residues" evidence="7">
    <location>
        <begin position="212"/>
        <end position="225"/>
    </location>
</feature>
<feature type="compositionally biased region" description="Basic and acidic residues" evidence="7">
    <location>
        <begin position="103"/>
        <end position="117"/>
    </location>
</feature>
<reference evidence="9 10" key="1">
    <citation type="submission" date="2008-07" db="EMBL/GenBank/DDBJ databases">
        <authorList>
            <person name="El-Sayed N."/>
            <person name="Caler E."/>
            <person name="Inman J."/>
            <person name="Amedeo P."/>
            <person name="Hass B."/>
            <person name="Wortman J."/>
        </authorList>
    </citation>
    <scope>NUCLEOTIDE SEQUENCE [LARGE SCALE GENOMIC DNA]</scope>
    <source>
        <strain evidence="10">ATCC 50983 / TXsc</strain>
    </source>
</reference>
<comment type="subcellular location">
    <subcellularLocation>
        <location evidence="2">Cytoplasm</location>
    </subcellularLocation>
    <subcellularLocation>
        <location evidence="1">Membrane</location>
    </subcellularLocation>
</comment>
<dbReference type="GeneID" id="9062442"/>
<feature type="domain" description="SEC7" evidence="8">
    <location>
        <begin position="585"/>
        <end position="772"/>
    </location>
</feature>
<dbReference type="GO" id="GO:0016020">
    <property type="term" value="C:membrane"/>
    <property type="evidence" value="ECO:0007669"/>
    <property type="project" value="UniProtKB-SubCell"/>
</dbReference>
<dbReference type="InterPro" id="IPR023394">
    <property type="entry name" value="Sec7_C_sf"/>
</dbReference>
<dbReference type="InterPro" id="IPR032691">
    <property type="entry name" value="Mon2/Sec7/BIG1-like_HUS"/>
</dbReference>
<dbReference type="EMBL" id="GG672124">
    <property type="protein sequence ID" value="EER17388.1"/>
    <property type="molecule type" value="Genomic_DNA"/>
</dbReference>
<dbReference type="InParanoid" id="C5KDT5"/>
<dbReference type="SUPFAM" id="SSF48371">
    <property type="entry name" value="ARM repeat"/>
    <property type="match status" value="1"/>
</dbReference>
<evidence type="ECO:0000256" key="5">
    <source>
        <dbReference type="ARBA" id="ARBA00022927"/>
    </source>
</evidence>
<feature type="region of interest" description="Disordered" evidence="7">
    <location>
        <begin position="544"/>
        <end position="577"/>
    </location>
</feature>
<dbReference type="Gene3D" id="1.10.1000.11">
    <property type="entry name" value="Arf Nucleotide-binding Site Opener,domain 2"/>
    <property type="match status" value="1"/>
</dbReference>
<keyword evidence="3" id="KW-0813">Transport</keyword>
<dbReference type="PROSITE" id="PS50190">
    <property type="entry name" value="SEC7"/>
    <property type="match status" value="1"/>
</dbReference>
<dbReference type="Pfam" id="PF12783">
    <property type="entry name" value="Sec7-like_HUS"/>
    <property type="match status" value="1"/>
</dbReference>
<dbReference type="SUPFAM" id="SSF48425">
    <property type="entry name" value="Sec7 domain"/>
    <property type="match status" value="1"/>
</dbReference>
<evidence type="ECO:0000313" key="9">
    <source>
        <dbReference type="EMBL" id="EER17388.1"/>
    </source>
</evidence>
<keyword evidence="10" id="KW-1185">Reference proteome</keyword>
<dbReference type="CDD" id="cd00171">
    <property type="entry name" value="Sec7"/>
    <property type="match status" value="1"/>
</dbReference>
<dbReference type="InterPro" id="IPR035999">
    <property type="entry name" value="Sec7_dom_sf"/>
</dbReference>
<dbReference type="InterPro" id="IPR032629">
    <property type="entry name" value="DCB_dom"/>
</dbReference>
<dbReference type="OMA" id="FKNSCKK"/>
<evidence type="ECO:0000259" key="8">
    <source>
        <dbReference type="PROSITE" id="PS50190"/>
    </source>
</evidence>
<dbReference type="FunFam" id="1.10.1000.11:FF:000003">
    <property type="entry name" value="Brefeldin A-inhibited guanine nucleotide-exchange protein 1"/>
    <property type="match status" value="1"/>
</dbReference>
<keyword evidence="4" id="KW-0963">Cytoplasm</keyword>
<dbReference type="Pfam" id="PF16213">
    <property type="entry name" value="DCB"/>
    <property type="match status" value="2"/>
</dbReference>
<evidence type="ECO:0000256" key="6">
    <source>
        <dbReference type="ARBA" id="ARBA00023136"/>
    </source>
</evidence>
<dbReference type="GO" id="GO:0032012">
    <property type="term" value="P:regulation of ARF protein signal transduction"/>
    <property type="evidence" value="ECO:0007669"/>
    <property type="project" value="InterPro"/>
</dbReference>
<sequence length="1352" mass="150569">MANIIERISSWTGGVSDDEHTLTTLRELLSAVTASDGSTVHGDDLIKGVKMCFEVHRSGKSSELAQRTAQAVLTQILHAVVQRTELTEADIKKKMLTSNDGNSDGKELSGEEKAKQSEEWIASVSDDEHTLTTLRELLSAVTASDGSTVHGDDLIKGVKMCFEVHRSGKSSELAQRTAQAVLTQILHAVVQRAELTEADIKKKMLTSSDGNSDGKKLSDEEKAKQSEEWIASQVDQWLDEAVAKVDPSAPNERSEAPKKFGFCIVCRKPAAHYCLESKDSVCSKTCKEINLQRRKIVDEPVICGESSLVSDDAEIRAKMEVYMDDALKVFSTLCTISLYGALEPPQEGAQVDPSSTTDPMAVKTKRLSLDMILCVINGSGSALKRNAVFIEEIKFRLMYSILRNCVSPVPKIFTLALQVFVAVATNADLKAHISAQIGVFVEEVFKRILNSGNSSYQHKHRVLQVFSKLCTDATTCLDLFKEYDCSVTEGNVFEGSISTLAKIAQGGVPKGGGDLEAVQENKLKMLALESLVTLTASMVELSNQKEQEVEEKGNDAANASCSGGDSESGEGSPRNSISAAVGKSSAIVEKARKSELEVGVRKFNMKPKRGVEYFVARGFCNNDPVDVARLLKKTRGVDKTAFGDYLGEDEPFNLQVMYALVESHDFQGMDLVSALREFLDNFRLPGESQKIDRMMEKFAEHFCKENPEVYANADCAYILSFSLIMLNTDLHSSQVKNKMSFEDFKRNNRGINDGNDIPQEHLEFLYNEIKNKPFSLDEDEDLKLKLASRQKSAMQPSRRFELFIKETESIVEKSKEMLSKRPEELGRIRDPLEYIVLYRYLGPMFEVMWGSILGTLSQLMNSEEESLEIIEWCVEGLKHSVRLCARFDMDTERECFVAMLAKYTGLMKSPFEAPASAKNIMCIKALLNLASSEVEGGEVVLGSHSWKHVLLMASQIDRLALLANRAKSDYVYFTNPDAAESQRVMIMTSSRDMKSISAKHIPRLVHIAFLRSITLFYVKRVKLQCILLFSPSSLRFTVNLFSILEEIPSRFVKTVLSTKLSNGEVIVFVEELCHLSTAELAVVDNPRVFCLQKLVEVADINMSNRIRLVWSRIWRVLSAHFAQVAQSKNQQLSMYAIDSLRQLALKFLQKDELSNYHFQVEFLRPFEAVMGSSESSREVKELILSIMESFVASDVTRANMKSGWKSVFHVLLLAANSGGDKAVIEMGMRIVTRLREEHFETICVENMRDYVRVLVGFAQCTGGGLELSMKAMQYLQDCIDYLADPASQLPPVQMSYQQGLLTGGTPQSGATLPTTASPVKKEATLGLASSQQQPALHWFPTRKMVVGNLFMR</sequence>
<dbReference type="GO" id="GO:0005737">
    <property type="term" value="C:cytoplasm"/>
    <property type="evidence" value="ECO:0007669"/>
    <property type="project" value="UniProtKB-SubCell"/>
</dbReference>
<dbReference type="CDD" id="cd23022">
    <property type="entry name" value="zf-HIT_DDX59"/>
    <property type="match status" value="1"/>
</dbReference>
<accession>C5KDT5</accession>
<dbReference type="PANTHER" id="PTHR10663">
    <property type="entry name" value="GUANYL-NUCLEOTIDE EXCHANGE FACTOR"/>
    <property type="match status" value="1"/>
</dbReference>
<protein>
    <submittedName>
        <fullName evidence="9">Protein transport protein sec7, putative</fullName>
    </submittedName>
</protein>
<dbReference type="InterPro" id="IPR015403">
    <property type="entry name" value="Mon2/Sec7/BIG1-like_HDS"/>
</dbReference>
<keyword evidence="5" id="KW-0653">Protein transport</keyword>
<feature type="region of interest" description="Disordered" evidence="7">
    <location>
        <begin position="96"/>
        <end position="117"/>
    </location>
</feature>
<dbReference type="InterPro" id="IPR016024">
    <property type="entry name" value="ARM-type_fold"/>
</dbReference>
<evidence type="ECO:0000313" key="10">
    <source>
        <dbReference type="Proteomes" id="UP000007800"/>
    </source>
</evidence>